<proteinExistence type="predicted"/>
<comment type="caution">
    <text evidence="1">The sequence shown here is derived from an EMBL/GenBank/DDBJ whole genome shotgun (WGS) entry which is preliminary data.</text>
</comment>
<organism evidence="1 2">
    <name type="scientific">Tieghemostelium lacteum</name>
    <name type="common">Slime mold</name>
    <name type="synonym">Dictyostelium lacteum</name>
    <dbReference type="NCBI Taxonomy" id="361077"/>
    <lineage>
        <taxon>Eukaryota</taxon>
        <taxon>Amoebozoa</taxon>
        <taxon>Evosea</taxon>
        <taxon>Eumycetozoa</taxon>
        <taxon>Dictyostelia</taxon>
        <taxon>Dictyosteliales</taxon>
        <taxon>Raperosteliaceae</taxon>
        <taxon>Tieghemostelium</taxon>
    </lineage>
</organism>
<dbReference type="InParanoid" id="A0A152A1V9"/>
<reference evidence="1 2" key="1">
    <citation type="submission" date="2015-12" db="EMBL/GenBank/DDBJ databases">
        <title>Dictyostelia acquired genes for synthesis and detection of signals that induce cell-type specialization by lateral gene transfer from prokaryotes.</title>
        <authorList>
            <person name="Gloeckner G."/>
            <person name="Schaap P."/>
        </authorList>
    </citation>
    <scope>NUCLEOTIDE SEQUENCE [LARGE SCALE GENOMIC DNA]</scope>
    <source>
        <strain evidence="1 2">TK</strain>
    </source>
</reference>
<dbReference type="OMA" id="VIDNTHY"/>
<dbReference type="Proteomes" id="UP000076078">
    <property type="component" value="Unassembled WGS sequence"/>
</dbReference>
<sequence length="896" mass="104409">MISRNILKLSEISRFNRFYLTKTQCVYYSLNSESTLQGSKNRLSSTKNSSVLNGATIFTGDNSDVIKSTFSKVLGESDVIMKKYTLRKMLNQFEINEQLLDSENIEVFLDQLVNLDVIDKSLDIFRAMTKKIAGENGIGVSQRYRPLKTLLFGLCEHNRHLEAYNLFLETLNVYGQEFLGSKSFNTFLKKLAEKDSSSGSTHVNDIINLLLGHSILSKDISLNLMIFSIEYNNENNFKYFYEFSKANYGDGNGNSSSLDSISYNKLFQLCYKSADTSSNLIMLMLNDIKATNANMTSTGRLDSVINISDTNFNYLMQTFSGKGSKESLQRVIENLIYQKPNIITNVMFMYLHNKDSEKQRELLKIQNHVIEYIQHMFHNLSKDAKQQVIDTLILYLLKMGHYEKALQWYCSTRTYQLSSLESVSYFIFLHKRDNQLDLLEYWKLKYNQLAHAEGIENPQELLYNNKPWYLKFTNSDPNQVLNNMKTFYFQSSTSAGNYEHNRSGINTDNNKFVRRNMDWDTEDLRTAIHSKDFDGMLKVLVEKFIQKDKVPVEFDLVRLIILFQKEATPDQYNELVSKLPKYFVQHLLPKDFIKRDIQLELLQLVDSIKSDPNEIKSPKSFNKMINCIITDFPGDFEFIPYMIQNMVQGNKPVYRSTYLALYPLVLSKSLELSPKWKIVLKGLVEFLTQTKAQRELFDITLLSLVNTQEYSKALELVNQTPKIYYNHHSYLMMSKIYQNLYRETSDISTTWESLIWKSEKQQFKDLGFIYNPLLEIHKSNPEAIDIFIELVQKKGHMKHLSQSSLYTILKRFERETSTLVNLFKTYHNSHLPALNEVYSQDIITLLRQHEGKDTTKWLSKILVRLKTQKPITPKPPTTIPNDHDIRSFIIGNFIKN</sequence>
<dbReference type="EMBL" id="LODT01000016">
    <property type="protein sequence ID" value="KYR00075.1"/>
    <property type="molecule type" value="Genomic_DNA"/>
</dbReference>
<evidence type="ECO:0000313" key="2">
    <source>
        <dbReference type="Proteomes" id="UP000076078"/>
    </source>
</evidence>
<evidence type="ECO:0000313" key="1">
    <source>
        <dbReference type="EMBL" id="KYR00075.1"/>
    </source>
</evidence>
<gene>
    <name evidence="1" type="ORF">DLAC_03221</name>
</gene>
<dbReference type="FunCoup" id="A0A152A1V9">
    <property type="interactions" value="425"/>
</dbReference>
<keyword evidence="2" id="KW-1185">Reference proteome</keyword>
<dbReference type="AlphaFoldDB" id="A0A152A1V9"/>
<name>A0A152A1V9_TIELA</name>
<protein>
    <submittedName>
        <fullName evidence="1">Uncharacterized protein</fullName>
    </submittedName>
</protein>
<accession>A0A152A1V9</accession>